<gene>
    <name evidence="2" type="ORF">HCA69_04375</name>
</gene>
<feature type="transmembrane region" description="Helical" evidence="1">
    <location>
        <begin position="134"/>
        <end position="156"/>
    </location>
</feature>
<evidence type="ECO:0000313" key="3">
    <source>
        <dbReference type="Proteomes" id="UP000535908"/>
    </source>
</evidence>
<dbReference type="AlphaFoldDB" id="A0A7X1CP27"/>
<comment type="caution">
    <text evidence="2">The sequence shown here is derived from an EMBL/GenBank/DDBJ whole genome shotgun (WGS) entry which is preliminary data.</text>
</comment>
<feature type="transmembrane region" description="Helical" evidence="1">
    <location>
        <begin position="38"/>
        <end position="55"/>
    </location>
</feature>
<keyword evidence="1" id="KW-1133">Transmembrane helix</keyword>
<reference evidence="2 3" key="1">
    <citation type="submission" date="2020-03" db="EMBL/GenBank/DDBJ databases">
        <title>Soil Listeria distribution.</title>
        <authorList>
            <person name="Liao J."/>
            <person name="Wiedmann M."/>
        </authorList>
    </citation>
    <scope>NUCLEOTIDE SEQUENCE [LARGE SCALE GENOMIC DNA]</scope>
    <source>
        <strain evidence="2 3">FSL L7-0741</strain>
    </source>
</reference>
<feature type="transmembrane region" description="Helical" evidence="1">
    <location>
        <begin position="90"/>
        <end position="106"/>
    </location>
</feature>
<keyword evidence="1" id="KW-0812">Transmembrane</keyword>
<organism evidence="2 3">
    <name type="scientific">Listeria grandensis</name>
    <dbReference type="NCBI Taxonomy" id="1494963"/>
    <lineage>
        <taxon>Bacteria</taxon>
        <taxon>Bacillati</taxon>
        <taxon>Bacillota</taxon>
        <taxon>Bacilli</taxon>
        <taxon>Bacillales</taxon>
        <taxon>Listeriaceae</taxon>
        <taxon>Listeria</taxon>
    </lineage>
</organism>
<evidence type="ECO:0000313" key="2">
    <source>
        <dbReference type="EMBL" id="MBC1935590.1"/>
    </source>
</evidence>
<evidence type="ECO:0000256" key="1">
    <source>
        <dbReference type="SAM" id="Phobius"/>
    </source>
</evidence>
<name>A0A7X1CP27_9LIST</name>
<accession>A0A7X1CP27</accession>
<sequence length="303" mass="33637">MKKVILAKVGVKGLIHMLQVFVFAIICVAFHTLVIPKFIGLMPIALLVGIISIQPTSGFTKKAMSKIGLMFAFACIIVGLSSAFFDNSVYVYFVVMIIALLVINFVMPQKYMVMTMAIGTALFFLDTTGMSVPYWVVLIIAMVDVALFFVVVRLVVRFIHIPVEKTIQMMMKQTMGLFQKELHTILTKKEAGHPKPLYGIFVQSQMLIHEYTSGKKKDPKHAEIYKETLASYVRVYFSLVTISGLGHYAVGQASQEALVTIGIDDIVASSDHDAILNFHIGEFVMGMQAIRGSIRELEGGERA</sequence>
<feature type="transmembrane region" description="Helical" evidence="1">
    <location>
        <begin position="67"/>
        <end position="84"/>
    </location>
</feature>
<feature type="transmembrane region" description="Helical" evidence="1">
    <location>
        <begin position="111"/>
        <end position="128"/>
    </location>
</feature>
<proteinExistence type="predicted"/>
<dbReference type="RefSeq" id="WP_185525598.1">
    <property type="nucleotide sequence ID" value="NZ_JAARWN010000001.1"/>
</dbReference>
<feature type="transmembrane region" description="Helical" evidence="1">
    <location>
        <begin position="12"/>
        <end position="32"/>
    </location>
</feature>
<dbReference type="Proteomes" id="UP000535908">
    <property type="component" value="Unassembled WGS sequence"/>
</dbReference>
<dbReference type="EMBL" id="JAARWN010000001">
    <property type="protein sequence ID" value="MBC1935590.1"/>
    <property type="molecule type" value="Genomic_DNA"/>
</dbReference>
<protein>
    <submittedName>
        <fullName evidence="2">Uncharacterized protein</fullName>
    </submittedName>
</protein>
<keyword evidence="1" id="KW-0472">Membrane</keyword>